<gene>
    <name evidence="1" type="ORF">NCTC10643_00246</name>
</gene>
<evidence type="ECO:0000313" key="2">
    <source>
        <dbReference type="Proteomes" id="UP000271188"/>
    </source>
</evidence>
<proteinExistence type="predicted"/>
<dbReference type="RefSeq" id="WP_126301198.1">
    <property type="nucleotide sequence ID" value="NZ_LR134495.1"/>
</dbReference>
<dbReference type="EMBL" id="LR134495">
    <property type="protein sequence ID" value="VEI74736.1"/>
    <property type="molecule type" value="Genomic_DNA"/>
</dbReference>
<name>A0A448T441_MANHA</name>
<evidence type="ECO:0000313" key="1">
    <source>
        <dbReference type="EMBL" id="VEI74736.1"/>
    </source>
</evidence>
<reference evidence="1" key="1">
    <citation type="submission" date="2018-12" db="EMBL/GenBank/DDBJ databases">
        <authorList>
            <consortium name="Pathogen Informatics"/>
        </authorList>
    </citation>
    <scope>NUCLEOTIDE SEQUENCE [LARGE SCALE GENOMIC DNA]</scope>
    <source>
        <strain evidence="1">NCTC10643</strain>
    </source>
</reference>
<protein>
    <submittedName>
        <fullName evidence="1">Uncharacterized protein</fullName>
    </submittedName>
</protein>
<dbReference type="Proteomes" id="UP000271188">
    <property type="component" value="Chromosome"/>
</dbReference>
<organism evidence="1 2">
    <name type="scientific">Mannheimia haemolytica</name>
    <name type="common">Pasteurella haemolytica</name>
    <dbReference type="NCBI Taxonomy" id="75985"/>
    <lineage>
        <taxon>Bacteria</taxon>
        <taxon>Pseudomonadati</taxon>
        <taxon>Pseudomonadota</taxon>
        <taxon>Gammaproteobacteria</taxon>
        <taxon>Pasteurellales</taxon>
        <taxon>Pasteurellaceae</taxon>
        <taxon>Mannheimia</taxon>
    </lineage>
</organism>
<sequence length="67" mass="7727">MAIIHSIKCGDQTLEVRDHHEYRELLFFGITDPYVPELNQSSVVVDVNKAKQLRDVLNKFIQEQGEA</sequence>
<accession>A0A448T441</accession>
<dbReference type="AlphaFoldDB" id="A0A448T441"/>